<evidence type="ECO:0000313" key="2">
    <source>
        <dbReference type="Proteomes" id="UP000379480"/>
    </source>
</evidence>
<accession>A0A5E7G0N0</accession>
<sequence length="99" mass="10785">MTVRRVGEGIGLSRVECVQYRALLISGQQGGIELAAFGLLQCEQLVFMLEDTGLHRALYFSGQACFAVIALDGSLFEGGAIDQMIERVVAVVTQWDFVT</sequence>
<reference evidence="1 2" key="1">
    <citation type="submission" date="2019-09" db="EMBL/GenBank/DDBJ databases">
        <authorList>
            <person name="Chandra G."/>
            <person name="Truman W A."/>
        </authorList>
    </citation>
    <scope>NUCLEOTIDE SEQUENCE [LARGE SCALE GENOMIC DNA]</scope>
    <source>
        <strain evidence="1">PS723</strain>
    </source>
</reference>
<proteinExistence type="predicted"/>
<dbReference type="EMBL" id="CABVHY010000153">
    <property type="protein sequence ID" value="VVO45501.1"/>
    <property type="molecule type" value="Genomic_DNA"/>
</dbReference>
<dbReference type="Proteomes" id="UP000379480">
    <property type="component" value="Unassembled WGS sequence"/>
</dbReference>
<evidence type="ECO:0000313" key="1">
    <source>
        <dbReference type="EMBL" id="VVO45501.1"/>
    </source>
</evidence>
<name>A0A5E7G0N0_PSEFL</name>
<protein>
    <submittedName>
        <fullName evidence="1">Uncharacterized protein</fullName>
    </submittedName>
</protein>
<gene>
    <name evidence="1" type="ORF">PS723_06686</name>
</gene>
<organism evidence="1 2">
    <name type="scientific">Pseudomonas fluorescens</name>
    <dbReference type="NCBI Taxonomy" id="294"/>
    <lineage>
        <taxon>Bacteria</taxon>
        <taxon>Pseudomonadati</taxon>
        <taxon>Pseudomonadota</taxon>
        <taxon>Gammaproteobacteria</taxon>
        <taxon>Pseudomonadales</taxon>
        <taxon>Pseudomonadaceae</taxon>
        <taxon>Pseudomonas</taxon>
    </lineage>
</organism>
<dbReference type="AlphaFoldDB" id="A0A5E7G0N0"/>